<evidence type="ECO:0000313" key="1">
    <source>
        <dbReference type="EnsemblPlants" id="AVESA.00010b.r2.5AG0853370.1.CDS.1"/>
    </source>
</evidence>
<dbReference type="EnsemblPlants" id="AVESA.00010b.r2.5AG0853370.1">
    <property type="protein sequence ID" value="AVESA.00010b.r2.5AG0853370.1.CDS.1"/>
    <property type="gene ID" value="AVESA.00010b.r2.5AG0853370"/>
</dbReference>
<organism evidence="1 2">
    <name type="scientific">Avena sativa</name>
    <name type="common">Oat</name>
    <dbReference type="NCBI Taxonomy" id="4498"/>
    <lineage>
        <taxon>Eukaryota</taxon>
        <taxon>Viridiplantae</taxon>
        <taxon>Streptophyta</taxon>
        <taxon>Embryophyta</taxon>
        <taxon>Tracheophyta</taxon>
        <taxon>Spermatophyta</taxon>
        <taxon>Magnoliopsida</taxon>
        <taxon>Liliopsida</taxon>
        <taxon>Poales</taxon>
        <taxon>Poaceae</taxon>
        <taxon>BOP clade</taxon>
        <taxon>Pooideae</taxon>
        <taxon>Poodae</taxon>
        <taxon>Poeae</taxon>
        <taxon>Poeae Chloroplast Group 1 (Aveneae type)</taxon>
        <taxon>Aveninae</taxon>
        <taxon>Avena</taxon>
    </lineage>
</organism>
<reference evidence="1" key="2">
    <citation type="submission" date="2025-09" db="UniProtKB">
        <authorList>
            <consortium name="EnsemblPlants"/>
        </authorList>
    </citation>
    <scope>IDENTIFICATION</scope>
</reference>
<name>A0ACD5XUC1_AVESA</name>
<sequence>MTHLLIGCPFSKVIWHEVLSWIRSTAAPPGGGEGDFVDWWLQASTSTPRALRKGTSSLIMLTAWWIWKQRNAVVFDNASPDVGPLLRTIRSEARDWARAGVVGLRALLPPA</sequence>
<proteinExistence type="predicted"/>
<reference evidence="1" key="1">
    <citation type="submission" date="2021-05" db="EMBL/GenBank/DDBJ databases">
        <authorList>
            <person name="Scholz U."/>
            <person name="Mascher M."/>
            <person name="Fiebig A."/>
        </authorList>
    </citation>
    <scope>NUCLEOTIDE SEQUENCE [LARGE SCALE GENOMIC DNA]</scope>
</reference>
<keyword evidence="2" id="KW-1185">Reference proteome</keyword>
<evidence type="ECO:0000313" key="2">
    <source>
        <dbReference type="Proteomes" id="UP001732700"/>
    </source>
</evidence>
<dbReference type="Proteomes" id="UP001732700">
    <property type="component" value="Chromosome 5A"/>
</dbReference>
<protein>
    <submittedName>
        <fullName evidence="1">Uncharacterized protein</fullName>
    </submittedName>
</protein>
<accession>A0ACD5XUC1</accession>